<name>A0A0C3RRJ2_PHLG1</name>
<dbReference type="Proteomes" id="UP000053257">
    <property type="component" value="Unassembled WGS sequence"/>
</dbReference>
<dbReference type="AlphaFoldDB" id="A0A0C3RRJ2"/>
<reference evidence="1 2" key="1">
    <citation type="journal article" date="2014" name="PLoS Genet.">
        <title>Analysis of the Phlebiopsis gigantea genome, transcriptome and secretome provides insight into its pioneer colonization strategies of wood.</title>
        <authorList>
            <person name="Hori C."/>
            <person name="Ishida T."/>
            <person name="Igarashi K."/>
            <person name="Samejima M."/>
            <person name="Suzuki H."/>
            <person name="Master E."/>
            <person name="Ferreira P."/>
            <person name="Ruiz-Duenas F.J."/>
            <person name="Held B."/>
            <person name="Canessa P."/>
            <person name="Larrondo L.F."/>
            <person name="Schmoll M."/>
            <person name="Druzhinina I.S."/>
            <person name="Kubicek C.P."/>
            <person name="Gaskell J.A."/>
            <person name="Kersten P."/>
            <person name="St John F."/>
            <person name="Glasner J."/>
            <person name="Sabat G."/>
            <person name="Splinter BonDurant S."/>
            <person name="Syed K."/>
            <person name="Yadav J."/>
            <person name="Mgbeahuruike A.C."/>
            <person name="Kovalchuk A."/>
            <person name="Asiegbu F.O."/>
            <person name="Lackner G."/>
            <person name="Hoffmeister D."/>
            <person name="Rencoret J."/>
            <person name="Gutierrez A."/>
            <person name="Sun H."/>
            <person name="Lindquist E."/>
            <person name="Barry K."/>
            <person name="Riley R."/>
            <person name="Grigoriev I.V."/>
            <person name="Henrissat B."/>
            <person name="Kues U."/>
            <person name="Berka R.M."/>
            <person name="Martinez A.T."/>
            <person name="Covert S.F."/>
            <person name="Blanchette R.A."/>
            <person name="Cullen D."/>
        </authorList>
    </citation>
    <scope>NUCLEOTIDE SEQUENCE [LARGE SCALE GENOMIC DNA]</scope>
    <source>
        <strain evidence="1 2">11061_1 CR5-6</strain>
    </source>
</reference>
<dbReference type="HOGENOM" id="CLU_1046271_0_0_1"/>
<sequence length="266" mass="29279">MHPSSTTLYLALYSLSLSTHGGSWKFLLAQTLYLCPACLWRPKSPRGRPPLGTLYSVPSLQNYWHSNAVLEPWTPGPRKAAATTIRVLQLVLASWFTLLRNSQPPPTRRAADNNAMAFGHPKDDVLTLYELLVRRSSISIPGGYLDPTEGATTCLAVKNDENTKSNEDQASIRLKLPLLSGNTVEVAYLGNEFRTLERSQVLLRHPAGPVLIEHGHSKTQSTIRDCSLVELSSTPPVIMVLTNLRSLPMSKAVGLLVTRAMQNLDS</sequence>
<protein>
    <submittedName>
        <fullName evidence="1">Uncharacterized protein</fullName>
    </submittedName>
</protein>
<evidence type="ECO:0000313" key="2">
    <source>
        <dbReference type="Proteomes" id="UP000053257"/>
    </source>
</evidence>
<proteinExistence type="predicted"/>
<gene>
    <name evidence="1" type="ORF">PHLGIDRAFT_16347</name>
</gene>
<keyword evidence="2" id="KW-1185">Reference proteome</keyword>
<organism evidence="1 2">
    <name type="scientific">Phlebiopsis gigantea (strain 11061_1 CR5-6)</name>
    <name type="common">White-rot fungus</name>
    <name type="synonym">Peniophora gigantea</name>
    <dbReference type="NCBI Taxonomy" id="745531"/>
    <lineage>
        <taxon>Eukaryota</taxon>
        <taxon>Fungi</taxon>
        <taxon>Dikarya</taxon>
        <taxon>Basidiomycota</taxon>
        <taxon>Agaricomycotina</taxon>
        <taxon>Agaricomycetes</taxon>
        <taxon>Polyporales</taxon>
        <taxon>Phanerochaetaceae</taxon>
        <taxon>Phlebiopsis</taxon>
    </lineage>
</organism>
<accession>A0A0C3RRJ2</accession>
<evidence type="ECO:0000313" key="1">
    <source>
        <dbReference type="EMBL" id="KIP02726.1"/>
    </source>
</evidence>
<dbReference type="EMBL" id="KN840657">
    <property type="protein sequence ID" value="KIP02726.1"/>
    <property type="molecule type" value="Genomic_DNA"/>
</dbReference>